<dbReference type="RefSeq" id="WP_269128182.1">
    <property type="nucleotide sequence ID" value="NZ_CP114058.1"/>
</dbReference>
<keyword evidence="2" id="KW-1185">Reference proteome</keyword>
<accession>A0ABY7HS98</accession>
<sequence>MDDTGSELLALKVKKLVDDDNIKIFKFGELKESDYTEMSSVFVVAGAITTGRKLLSASRKLRCLNKSSSISYLVGFSKLQNAPSLDQLRKDLCMGGMNLLSSGTVSYLGSVVSQKPIGIWNMKKFPDLQMKTLWIIIITNKKSLPIYSQDYHYSTRQLVQTNCS</sequence>
<gene>
    <name evidence="1" type="ORF">O1V66_05310</name>
</gene>
<evidence type="ECO:0000313" key="1">
    <source>
        <dbReference type="EMBL" id="WAT02093.1"/>
    </source>
</evidence>
<dbReference type="Proteomes" id="UP001164712">
    <property type="component" value="Chromosome"/>
</dbReference>
<reference evidence="1" key="1">
    <citation type="submission" date="2022-12" db="EMBL/GenBank/DDBJ databases">
        <title>Complete genome sequence of an Australian strain of Rouxiella badensis DAR84756 and resolution of the R. badensis DSM100043 and R. chamberiensis DSM28324 genomes.</title>
        <authorList>
            <person name="Paul S."/>
            <person name="Anderson P.J."/>
            <person name="Maynard G."/>
            <person name="Dyall-Smith M."/>
            <person name="Kudinha T."/>
        </authorList>
    </citation>
    <scope>NUCLEOTIDE SEQUENCE</scope>
    <source>
        <strain evidence="1">DSM 28324</strain>
    </source>
</reference>
<evidence type="ECO:0000313" key="2">
    <source>
        <dbReference type="Proteomes" id="UP001164712"/>
    </source>
</evidence>
<name>A0ABY7HS98_9GAMM</name>
<protein>
    <submittedName>
        <fullName evidence="1">Uncharacterized protein</fullName>
    </submittedName>
</protein>
<organism evidence="1 2">
    <name type="scientific">Rouxiella chamberiensis</name>
    <dbReference type="NCBI Taxonomy" id="1513468"/>
    <lineage>
        <taxon>Bacteria</taxon>
        <taxon>Pseudomonadati</taxon>
        <taxon>Pseudomonadota</taxon>
        <taxon>Gammaproteobacteria</taxon>
        <taxon>Enterobacterales</taxon>
        <taxon>Yersiniaceae</taxon>
        <taxon>Rouxiella</taxon>
    </lineage>
</organism>
<dbReference type="EMBL" id="CP114058">
    <property type="protein sequence ID" value="WAT02093.1"/>
    <property type="molecule type" value="Genomic_DNA"/>
</dbReference>
<proteinExistence type="predicted"/>